<evidence type="ECO:0000256" key="6">
    <source>
        <dbReference type="ARBA" id="ARBA00023186"/>
    </source>
</evidence>
<dbReference type="InterPro" id="IPR050643">
    <property type="entry name" value="Periplasmic_pilus_chap"/>
</dbReference>
<dbReference type="AlphaFoldDB" id="A0A736WEL6"/>
<keyword evidence="5" id="KW-0574">Periplasm</keyword>
<dbReference type="InterPro" id="IPR016147">
    <property type="entry name" value="Pili_assmbl_chaperone_N"/>
</dbReference>
<dbReference type="PROSITE" id="PS00635">
    <property type="entry name" value="PILI_CHAPERONE"/>
    <property type="match status" value="1"/>
</dbReference>
<dbReference type="InterPro" id="IPR036316">
    <property type="entry name" value="Pili_assmbl_chap_C_dom_sf"/>
</dbReference>
<reference evidence="12" key="1">
    <citation type="journal article" date="2018" name="Genome Biol.">
        <title>SKESA: strategic k-mer extension for scrupulous assemblies.</title>
        <authorList>
            <person name="Souvorov A."/>
            <person name="Agarwala R."/>
            <person name="Lipman D.J."/>
        </authorList>
    </citation>
    <scope>NUCLEOTIDE SEQUENCE</scope>
    <source>
        <strain evidence="12">IVB 651/79</strain>
    </source>
</reference>
<accession>A0A736WEL6</accession>
<keyword evidence="3" id="KW-1029">Fimbrium biogenesis</keyword>
<name>A0A736WEL6_SALET</name>
<comment type="similarity">
    <text evidence="2 8">Belongs to the periplasmic pilus chaperone family.</text>
</comment>
<dbReference type="GO" id="GO:0071555">
    <property type="term" value="P:cell wall organization"/>
    <property type="evidence" value="ECO:0007669"/>
    <property type="project" value="InterPro"/>
</dbReference>
<evidence type="ECO:0000256" key="7">
    <source>
        <dbReference type="ARBA" id="ARBA00023319"/>
    </source>
</evidence>
<comment type="caution">
    <text evidence="12">The sequence shown here is derived from an EMBL/GenBank/DDBJ whole genome shotgun (WGS) entry which is preliminary data.</text>
</comment>
<evidence type="ECO:0000256" key="8">
    <source>
        <dbReference type="RuleBase" id="RU003918"/>
    </source>
</evidence>
<dbReference type="PANTHER" id="PTHR30251:SF2">
    <property type="entry name" value="FIMBRIAL CHAPERONE YADV-RELATED"/>
    <property type="match status" value="1"/>
</dbReference>
<organism evidence="12">
    <name type="scientific">Salmonella enterica subsp. enterica serovar Choleraesuis</name>
    <dbReference type="NCBI Taxonomy" id="119912"/>
    <lineage>
        <taxon>Bacteria</taxon>
        <taxon>Pseudomonadati</taxon>
        <taxon>Pseudomonadota</taxon>
        <taxon>Gammaproteobacteria</taxon>
        <taxon>Enterobacterales</taxon>
        <taxon>Enterobacteriaceae</taxon>
        <taxon>Salmonella</taxon>
    </lineage>
</organism>
<dbReference type="Gene3D" id="2.60.40.10">
    <property type="entry name" value="Immunoglobulins"/>
    <property type="match status" value="2"/>
</dbReference>
<dbReference type="SUPFAM" id="SSF49354">
    <property type="entry name" value="PapD-like"/>
    <property type="match status" value="1"/>
</dbReference>
<keyword evidence="6 8" id="KW-0143">Chaperone</keyword>
<dbReference type="FunFam" id="2.60.40.10:FF:000458">
    <property type="entry name" value="Molecular chaperone FimC"/>
    <property type="match status" value="1"/>
</dbReference>
<dbReference type="InterPro" id="IPR013783">
    <property type="entry name" value="Ig-like_fold"/>
</dbReference>
<protein>
    <submittedName>
        <fullName evidence="12">Fimbrial chaperone</fullName>
    </submittedName>
</protein>
<feature type="domain" description="Pili assembly chaperone N-terminal" evidence="10">
    <location>
        <begin position="32"/>
        <end position="156"/>
    </location>
</feature>
<evidence type="ECO:0000256" key="1">
    <source>
        <dbReference type="ARBA" id="ARBA00004418"/>
    </source>
</evidence>
<feature type="domain" description="Pili assembly chaperone C-terminal" evidence="11">
    <location>
        <begin position="182"/>
        <end position="243"/>
    </location>
</feature>
<evidence type="ECO:0000313" key="12">
    <source>
        <dbReference type="EMBL" id="HAE7850829.1"/>
    </source>
</evidence>
<evidence type="ECO:0000256" key="5">
    <source>
        <dbReference type="ARBA" id="ARBA00022764"/>
    </source>
</evidence>
<evidence type="ECO:0000256" key="2">
    <source>
        <dbReference type="ARBA" id="ARBA00007399"/>
    </source>
</evidence>
<dbReference type="PRINTS" id="PR00969">
    <property type="entry name" value="CHAPERONPILI"/>
</dbReference>
<gene>
    <name evidence="12" type="ORF">GNB81_000984</name>
</gene>
<dbReference type="PANTHER" id="PTHR30251">
    <property type="entry name" value="PILUS ASSEMBLY CHAPERONE"/>
    <property type="match status" value="1"/>
</dbReference>
<evidence type="ECO:0000259" key="10">
    <source>
        <dbReference type="Pfam" id="PF00345"/>
    </source>
</evidence>
<dbReference type="InterPro" id="IPR018046">
    <property type="entry name" value="Pili_assmbl_chaperone_CS"/>
</dbReference>
<dbReference type="SUPFAM" id="SSF49584">
    <property type="entry name" value="Periplasmic chaperone C-domain"/>
    <property type="match status" value="1"/>
</dbReference>
<dbReference type="NCBIfam" id="NF007398">
    <property type="entry name" value="PRK09926.1"/>
    <property type="match status" value="1"/>
</dbReference>
<evidence type="ECO:0000259" key="11">
    <source>
        <dbReference type="Pfam" id="PF02753"/>
    </source>
</evidence>
<dbReference type="InterPro" id="IPR016148">
    <property type="entry name" value="Pili_assmbl_chaperone_C"/>
</dbReference>
<feature type="signal peptide" evidence="9">
    <location>
        <begin position="1"/>
        <end position="30"/>
    </location>
</feature>
<dbReference type="Pfam" id="PF02753">
    <property type="entry name" value="PapD_C"/>
    <property type="match status" value="1"/>
</dbReference>
<evidence type="ECO:0000256" key="9">
    <source>
        <dbReference type="SAM" id="SignalP"/>
    </source>
</evidence>
<evidence type="ECO:0000256" key="3">
    <source>
        <dbReference type="ARBA" id="ARBA00022558"/>
    </source>
</evidence>
<dbReference type="EMBL" id="DAATBA010000003">
    <property type="protein sequence ID" value="HAE7850829.1"/>
    <property type="molecule type" value="Genomic_DNA"/>
</dbReference>
<evidence type="ECO:0000256" key="4">
    <source>
        <dbReference type="ARBA" id="ARBA00022729"/>
    </source>
</evidence>
<proteinExistence type="inferred from homology"/>
<dbReference type="Pfam" id="PF00345">
    <property type="entry name" value="PapD_N"/>
    <property type="match status" value="1"/>
</dbReference>
<feature type="chain" id="PRO_5027930823" evidence="9">
    <location>
        <begin position="31"/>
        <end position="250"/>
    </location>
</feature>
<sequence>MVNMVITKGFKATCFAAAAFAAFTTFQVNADIVISGTRIVYPQSSKDVIVNLDNRGNKPLLVQTWLDDGRDGVNPQELKLPFVITPPVSRIDPQKGQSLRITYMGSTLPQDRESLFWFNVLEIPPKSKAKEGESLNQLQLAFRTRIKLFFRPDGLKGTPGDAATNLKWSQKKEGNTLSLFAQNDSPYNVSVSNVKLKVGSKEYTVDSKSVLPFSGVSMPVKGLSNNISGTVIYNTINDNGGTDKREAKID</sequence>
<reference evidence="12" key="2">
    <citation type="submission" date="2018-07" db="EMBL/GenBank/DDBJ databases">
        <authorList>
            <consortium name="NCBI Pathogen Detection Project"/>
        </authorList>
    </citation>
    <scope>NUCLEOTIDE SEQUENCE</scope>
    <source>
        <strain evidence="12">IVB 651/79</strain>
    </source>
</reference>
<keyword evidence="7" id="KW-0393">Immunoglobulin domain</keyword>
<dbReference type="InterPro" id="IPR001829">
    <property type="entry name" value="Pili_assmbl_chaperone_bac"/>
</dbReference>
<dbReference type="GO" id="GO:0030288">
    <property type="term" value="C:outer membrane-bounded periplasmic space"/>
    <property type="evidence" value="ECO:0007669"/>
    <property type="project" value="InterPro"/>
</dbReference>
<dbReference type="InterPro" id="IPR008962">
    <property type="entry name" value="PapD-like_sf"/>
</dbReference>
<comment type="subcellular location">
    <subcellularLocation>
        <location evidence="1 8">Periplasm</location>
    </subcellularLocation>
</comment>
<keyword evidence="4 9" id="KW-0732">Signal</keyword>